<keyword evidence="9" id="KW-1185">Reference proteome</keyword>
<dbReference type="EMBL" id="CAHIKZ030005255">
    <property type="protein sequence ID" value="CAE1321629.1"/>
    <property type="molecule type" value="Genomic_DNA"/>
</dbReference>
<evidence type="ECO:0000256" key="5">
    <source>
        <dbReference type="ARBA" id="ARBA00022801"/>
    </source>
</evidence>
<proteinExistence type="inferred from homology"/>
<evidence type="ECO:0000256" key="6">
    <source>
        <dbReference type="ARBA" id="ARBA00022842"/>
    </source>
</evidence>
<dbReference type="EC" id="3.6.1.-" evidence="8"/>
<reference evidence="8" key="1">
    <citation type="submission" date="2021-01" db="EMBL/GenBank/DDBJ databases">
        <authorList>
            <person name="Li R."/>
            <person name="Bekaert M."/>
        </authorList>
    </citation>
    <scope>NUCLEOTIDE SEQUENCE</scope>
    <source>
        <strain evidence="8">Farmed</strain>
    </source>
</reference>
<evidence type="ECO:0000313" key="9">
    <source>
        <dbReference type="Proteomes" id="UP000597762"/>
    </source>
</evidence>
<evidence type="ECO:0000256" key="2">
    <source>
        <dbReference type="ARBA" id="ARBA00001946"/>
    </source>
</evidence>
<gene>
    <name evidence="8" type="ORF">SPHA_71715</name>
</gene>
<keyword evidence="6" id="KW-0460">Magnesium</keyword>
<evidence type="ECO:0000256" key="1">
    <source>
        <dbReference type="ARBA" id="ARBA00001936"/>
    </source>
</evidence>
<dbReference type="PANTHER" id="PTHR12318">
    <property type="entry name" value="TESTOSTERONE-REGULATED PROTEIN RP2"/>
    <property type="match status" value="1"/>
</dbReference>
<keyword evidence="5 8" id="KW-0378">Hydrolase</keyword>
<evidence type="ECO:0000313" key="8">
    <source>
        <dbReference type="EMBL" id="CAE1321629.1"/>
    </source>
</evidence>
<dbReference type="Gene3D" id="3.90.79.10">
    <property type="entry name" value="Nucleoside Triphosphate Pyrophosphohydrolase"/>
    <property type="match status" value="1"/>
</dbReference>
<dbReference type="GO" id="GO:0005739">
    <property type="term" value="C:mitochondrion"/>
    <property type="evidence" value="ECO:0007669"/>
    <property type="project" value="TreeGrafter"/>
</dbReference>
<comment type="caution">
    <text evidence="8">The sequence shown here is derived from an EMBL/GenBank/DDBJ whole genome shotgun (WGS) entry which is preliminary data.</text>
</comment>
<dbReference type="PANTHER" id="PTHR12318:SF0">
    <property type="entry name" value="ACYL-COENZYME A DIPHOSPHATASE NUDT19"/>
    <property type="match status" value="1"/>
</dbReference>
<dbReference type="OrthoDB" id="1695362at2759"/>
<dbReference type="InterPro" id="IPR039121">
    <property type="entry name" value="NUDT19"/>
</dbReference>
<dbReference type="AlphaFoldDB" id="A0A812EEQ2"/>
<evidence type="ECO:0000256" key="7">
    <source>
        <dbReference type="ARBA" id="ARBA00023211"/>
    </source>
</evidence>
<comment type="similarity">
    <text evidence="3">Belongs to the Nudix hydrolase family.</text>
</comment>
<dbReference type="InterPro" id="IPR015797">
    <property type="entry name" value="NUDIX_hydrolase-like_dom_sf"/>
</dbReference>
<keyword evidence="4" id="KW-0479">Metal-binding</keyword>
<evidence type="ECO:0000256" key="4">
    <source>
        <dbReference type="ARBA" id="ARBA00022723"/>
    </source>
</evidence>
<dbReference type="Proteomes" id="UP000597762">
    <property type="component" value="Unassembled WGS sequence"/>
</dbReference>
<comment type="cofactor">
    <cofactor evidence="2">
        <name>Mg(2+)</name>
        <dbReference type="ChEBI" id="CHEBI:18420"/>
    </cofactor>
</comment>
<accession>A0A812EEQ2</accession>
<comment type="cofactor">
    <cofactor evidence="1">
        <name>Mn(2+)</name>
        <dbReference type="ChEBI" id="CHEBI:29035"/>
    </cofactor>
</comment>
<sequence length="373" mass="42795">MSASVLRYWRESASLILVGKAAAAVATSTPTTLTSQSQENDRNVNTANYKILMLKRSSRMSFFPNFYVFPGGAADDADFSSEWLDILGPSFCSTTGPYSPRESLFRLFSRETKDNRRAPILSRKRDPKYSVIPSDIAFRICAIRETFEETGILLAYKAKSNATLEQNNNPNSEGNSEVTRRCTAKLCDLPAEQLNEWRHCVLKKSDNFLKMCRELNLIPDLTALSEWSNWLTPTTTNKSRSKKRFNTIFFISFVDYLPNVIIEAHESTSHMWQTPNEYFTQVADGSIYLGPPQMYELNYMNFRSWETFHDDVEQHPHFHASQWMSVEVKCKDGSLFLFPGDDKYPKEVNFEHGVGQLSSHRILERVSLSSSFW</sequence>
<name>A0A812EEQ2_ACAPH</name>
<dbReference type="GO" id="GO:0046872">
    <property type="term" value="F:metal ion binding"/>
    <property type="evidence" value="ECO:0007669"/>
    <property type="project" value="UniProtKB-KW"/>
</dbReference>
<dbReference type="GO" id="GO:0016818">
    <property type="term" value="F:hydrolase activity, acting on acid anhydrides, in phosphorus-containing anhydrides"/>
    <property type="evidence" value="ECO:0007669"/>
    <property type="project" value="InterPro"/>
</dbReference>
<organism evidence="8 9">
    <name type="scientific">Acanthosepion pharaonis</name>
    <name type="common">Pharaoh cuttlefish</name>
    <name type="synonym">Sepia pharaonis</name>
    <dbReference type="NCBI Taxonomy" id="158019"/>
    <lineage>
        <taxon>Eukaryota</taxon>
        <taxon>Metazoa</taxon>
        <taxon>Spiralia</taxon>
        <taxon>Lophotrochozoa</taxon>
        <taxon>Mollusca</taxon>
        <taxon>Cephalopoda</taxon>
        <taxon>Coleoidea</taxon>
        <taxon>Decapodiformes</taxon>
        <taxon>Sepiida</taxon>
        <taxon>Sepiina</taxon>
        <taxon>Sepiidae</taxon>
        <taxon>Acanthosepion</taxon>
    </lineage>
</organism>
<dbReference type="CDD" id="cd18870">
    <property type="entry name" value="NUDIX_AcylCoAdiphos_Nudt19"/>
    <property type="match status" value="1"/>
</dbReference>
<dbReference type="SUPFAM" id="SSF55811">
    <property type="entry name" value="Nudix"/>
    <property type="match status" value="1"/>
</dbReference>
<protein>
    <submittedName>
        <fullName evidence="8">NUDT19</fullName>
        <ecNumber evidence="8">3.6.1.-</ecNumber>
    </submittedName>
</protein>
<keyword evidence="7" id="KW-0464">Manganese</keyword>
<evidence type="ECO:0000256" key="3">
    <source>
        <dbReference type="ARBA" id="ARBA00005582"/>
    </source>
</evidence>